<feature type="region of interest" description="Disordered" evidence="1">
    <location>
        <begin position="475"/>
        <end position="494"/>
    </location>
</feature>
<dbReference type="Proteomes" id="UP001259347">
    <property type="component" value="Unassembled WGS sequence"/>
</dbReference>
<proteinExistence type="predicted"/>
<evidence type="ECO:0000313" key="2">
    <source>
        <dbReference type="EMBL" id="MDR6868460.1"/>
    </source>
</evidence>
<dbReference type="EMBL" id="JAVDUM010000014">
    <property type="protein sequence ID" value="MDR6868460.1"/>
    <property type="molecule type" value="Genomic_DNA"/>
</dbReference>
<protein>
    <recommendedName>
        <fullName evidence="4">Phage portal protein</fullName>
    </recommendedName>
</protein>
<accession>A0ABU1SFU8</accession>
<dbReference type="Pfam" id="PF05133">
    <property type="entry name" value="SPP1_portal"/>
    <property type="match status" value="1"/>
</dbReference>
<sequence>MDLSTAKARASVGWDALATTSKNAKQMKRREDYLHGEQDKPWAPDGIGTEHESLRSQSIVNWMPLPVFAPIQRLRCEGVRTGLGDSIDKGMWRDVWAANKLEARQTIIYESMMTHGRGIASVWVNEKIRERPIVRPQSVRNVYLHPDPEDPFRTEYAVKIVEQAKAPNALIVPTAARGADSVAYVYDDESWMQLRREDGAWEPTGKGGPHPMGATPFVTFDYRPNANAEVFSPVDPLIPQQNAINTIRFNMLLAMQFSAFRQRVVTGFDPVMRDESGQIVYKRNPDGSIYTTSEGRRVPLLNEFGRAAVDRLLVFNGDQTKVFDMPESNLANYVTMLTEFLTQFFATSQVPPQYLLSRMANLSGDAISGAESTLTSLQGELKRYSNEGMVEMLTLAARAAGQNEPDPDMEMLYADTEVKSFGQIVDGIQKLITSGFPREGAWEMIPGANQPKVQRWLGLAEAEMDAELRTLVKGGIPDASNGGDGALQPAAADS</sequence>
<evidence type="ECO:0000256" key="1">
    <source>
        <dbReference type="SAM" id="MobiDB-lite"/>
    </source>
</evidence>
<evidence type="ECO:0000313" key="3">
    <source>
        <dbReference type="Proteomes" id="UP001259347"/>
    </source>
</evidence>
<dbReference type="InterPro" id="IPR021145">
    <property type="entry name" value="Portal_protein_SPP1_Gp6-like"/>
</dbReference>
<reference evidence="2 3" key="1">
    <citation type="submission" date="2023-07" db="EMBL/GenBank/DDBJ databases">
        <title>Sorghum-associated microbial communities from plants grown in Nebraska, USA.</title>
        <authorList>
            <person name="Schachtman D."/>
        </authorList>
    </citation>
    <scope>NUCLEOTIDE SEQUENCE [LARGE SCALE GENOMIC DNA]</scope>
    <source>
        <strain evidence="2 3">2980</strain>
    </source>
</reference>
<evidence type="ECO:0008006" key="4">
    <source>
        <dbReference type="Google" id="ProtNLM"/>
    </source>
</evidence>
<name>A0ABU1SFU8_9MICO</name>
<comment type="caution">
    <text evidence="2">The sequence shown here is derived from an EMBL/GenBank/DDBJ whole genome shotgun (WGS) entry which is preliminary data.</text>
</comment>
<organism evidence="2 3">
    <name type="scientific">Microbacterium resistens</name>
    <dbReference type="NCBI Taxonomy" id="156977"/>
    <lineage>
        <taxon>Bacteria</taxon>
        <taxon>Bacillati</taxon>
        <taxon>Actinomycetota</taxon>
        <taxon>Actinomycetes</taxon>
        <taxon>Micrococcales</taxon>
        <taxon>Microbacteriaceae</taxon>
        <taxon>Microbacterium</taxon>
    </lineage>
</organism>
<keyword evidence="3" id="KW-1185">Reference proteome</keyword>
<gene>
    <name evidence="2" type="ORF">J2Y69_003076</name>
</gene>
<dbReference type="RefSeq" id="WP_310022306.1">
    <property type="nucleotide sequence ID" value="NZ_JAVDUM010000014.1"/>
</dbReference>